<dbReference type="PROSITE" id="PS01054">
    <property type="entry name" value="TRANSALDOLASE_1"/>
    <property type="match status" value="1"/>
</dbReference>
<gene>
    <name evidence="11 14" type="primary">tal</name>
    <name evidence="14" type="ORF">CP968_01135</name>
    <name evidence="13" type="ORF">GCM10010371_53130</name>
</gene>
<keyword evidence="8 11" id="KW-0570">Pentose shunt</keyword>
<dbReference type="GO" id="GO:0005975">
    <property type="term" value="P:carbohydrate metabolic process"/>
    <property type="evidence" value="ECO:0007669"/>
    <property type="project" value="InterPro"/>
</dbReference>
<evidence type="ECO:0000256" key="11">
    <source>
        <dbReference type="HAMAP-Rule" id="MF_00493"/>
    </source>
</evidence>
<dbReference type="NCBIfam" id="NF002881">
    <property type="entry name" value="PRK03343.1"/>
    <property type="match status" value="1"/>
</dbReference>
<comment type="pathway">
    <text evidence="3 11">Carbohydrate degradation; pentose phosphate pathway; D-glyceraldehyde 3-phosphate and beta-D-fructose 6-phosphate from D-ribose 5-phosphate and D-xylulose 5-phosphate (non-oxidative stage): step 2/3.</text>
</comment>
<name>A0A5P2UKH1_9ACTN</name>
<evidence type="ECO:0000256" key="8">
    <source>
        <dbReference type="ARBA" id="ARBA00023126"/>
    </source>
</evidence>
<dbReference type="AlphaFoldDB" id="A0A5P2UKH1"/>
<dbReference type="PANTHER" id="PTHR10683:SF31">
    <property type="entry name" value="TRANSALDOLASE"/>
    <property type="match status" value="1"/>
</dbReference>
<reference evidence="13" key="3">
    <citation type="submission" date="2020-09" db="EMBL/GenBank/DDBJ databases">
        <authorList>
            <person name="Sun Q."/>
            <person name="Ohkuma M."/>
        </authorList>
    </citation>
    <scope>NUCLEOTIDE SEQUENCE</scope>
    <source>
        <strain evidence="13">JCM 4834</strain>
    </source>
</reference>
<keyword evidence="15" id="KW-1185">Reference proteome</keyword>
<dbReference type="PANTHER" id="PTHR10683">
    <property type="entry name" value="TRANSALDOLASE"/>
    <property type="match status" value="1"/>
</dbReference>
<evidence type="ECO:0000256" key="12">
    <source>
        <dbReference type="SAM" id="MobiDB-lite"/>
    </source>
</evidence>
<evidence type="ECO:0000256" key="2">
    <source>
        <dbReference type="ARBA" id="ARBA00004496"/>
    </source>
</evidence>
<comment type="function">
    <text evidence="1 11">Transaldolase is important for the balance of metabolites in the pentose-phosphate pathway.</text>
</comment>
<evidence type="ECO:0000256" key="3">
    <source>
        <dbReference type="ARBA" id="ARBA00004857"/>
    </source>
</evidence>
<evidence type="ECO:0000256" key="9">
    <source>
        <dbReference type="ARBA" id="ARBA00023270"/>
    </source>
</evidence>
<comment type="catalytic activity">
    <reaction evidence="10 11">
        <text>D-sedoheptulose 7-phosphate + D-glyceraldehyde 3-phosphate = D-erythrose 4-phosphate + beta-D-fructose 6-phosphate</text>
        <dbReference type="Rhea" id="RHEA:17053"/>
        <dbReference type="ChEBI" id="CHEBI:16897"/>
        <dbReference type="ChEBI" id="CHEBI:57483"/>
        <dbReference type="ChEBI" id="CHEBI:57634"/>
        <dbReference type="ChEBI" id="CHEBI:59776"/>
        <dbReference type="EC" id="2.2.1.2"/>
    </reaction>
</comment>
<keyword evidence="7 11" id="KW-0808">Transferase</keyword>
<evidence type="ECO:0000256" key="5">
    <source>
        <dbReference type="ARBA" id="ARBA00013151"/>
    </source>
</evidence>
<dbReference type="SUPFAM" id="SSF51569">
    <property type="entry name" value="Aldolase"/>
    <property type="match status" value="1"/>
</dbReference>
<sequence length="554" mass="59420">MSLSTGSGPLADLSAAGVSIWLDDLSRELLAGGELRKLMADKHVVGVTTNPTIFASALSKGDRYAEQLRRLGTAGAGVDEAVFSLTTDDVRDACATLAPVYERSGGIDGRVSIEVDPRLARDADATTAMARKLWDAVGQPNLFIKIPATREGLKAITAVIAEGISVNVTLIFSLDRYRDVMGAYQSGLEQAQAAGHDLAHIHSVASFFVSRVDTEVDRRLDAIGTPEARRLKGKAAIANARLAFQAYEQMLLDPRWQRLSAAGARMQRPLWASTGVKDPSYPDTMYVSELAIAGTVNTMPRTTLEAFADHGTLPGHAPTTDDFTAAAHHLEALERVGVDFTDVTDTLEREGLSKFEASWTELGESVEREMHAEVGDADDAVGALAGDSESAEFLAIYLNDHFTGATGGLELLRRAAGARKDTEAGATLGALAQQVAEDREALARIMTDLGVATSQSKAAMGWLAEKAGRLKTNGRLLTRSPLSDVLEAESMFLGVHGKAACWRTLRILAETDDRLSADHLDALLERAEQQSTTLEQLRSEAAARTLRPRSPTAR</sequence>
<dbReference type="NCBIfam" id="TIGR00876">
    <property type="entry name" value="tal_mycobact"/>
    <property type="match status" value="1"/>
</dbReference>
<dbReference type="RefSeq" id="WP_150516195.1">
    <property type="nucleotide sequence ID" value="NZ_BMVX01000024.1"/>
</dbReference>
<dbReference type="Proteomes" id="UP000634660">
    <property type="component" value="Unassembled WGS sequence"/>
</dbReference>
<comment type="subcellular location">
    <subcellularLocation>
        <location evidence="2 11">Cytoplasm</location>
    </subcellularLocation>
</comment>
<dbReference type="OrthoDB" id="9809101at2"/>
<evidence type="ECO:0000256" key="10">
    <source>
        <dbReference type="ARBA" id="ARBA00048810"/>
    </source>
</evidence>
<evidence type="ECO:0000256" key="7">
    <source>
        <dbReference type="ARBA" id="ARBA00022679"/>
    </source>
</evidence>
<dbReference type="HAMAP" id="MF_00493">
    <property type="entry name" value="Transaldolase_2"/>
    <property type="match status" value="1"/>
</dbReference>
<dbReference type="KEGG" id="ssub:CP968_01135"/>
<dbReference type="InterPro" id="IPR013785">
    <property type="entry name" value="Aldolase_TIM"/>
</dbReference>
<proteinExistence type="inferred from homology"/>
<reference evidence="14 15" key="2">
    <citation type="submission" date="2017-09" db="EMBL/GenBank/DDBJ databases">
        <authorList>
            <person name="Lee N."/>
            <person name="Cho B.-K."/>
        </authorList>
    </citation>
    <scope>NUCLEOTIDE SEQUENCE [LARGE SCALE GENOMIC DNA]</scope>
    <source>
        <strain evidence="14 15">ATCC 27467</strain>
    </source>
</reference>
<feature type="active site" description="Schiff-base intermediate with substrate" evidence="11">
    <location>
        <position position="145"/>
    </location>
</feature>
<keyword evidence="6 11" id="KW-0963">Cytoplasm</keyword>
<dbReference type="Proteomes" id="UP000326831">
    <property type="component" value="Chromosome"/>
</dbReference>
<dbReference type="InterPro" id="IPR004732">
    <property type="entry name" value="Transaldolase_2"/>
</dbReference>
<feature type="region of interest" description="Disordered" evidence="12">
    <location>
        <begin position="531"/>
        <end position="554"/>
    </location>
</feature>
<dbReference type="CDD" id="cd00955">
    <property type="entry name" value="Transaldolase_like"/>
    <property type="match status" value="1"/>
</dbReference>
<keyword evidence="9 11" id="KW-0704">Schiff base</keyword>
<evidence type="ECO:0000313" key="13">
    <source>
        <dbReference type="EMBL" id="GGZ86538.1"/>
    </source>
</evidence>
<dbReference type="GO" id="GO:0005737">
    <property type="term" value="C:cytoplasm"/>
    <property type="evidence" value="ECO:0007669"/>
    <property type="project" value="UniProtKB-SubCell"/>
</dbReference>
<evidence type="ECO:0000256" key="4">
    <source>
        <dbReference type="ARBA" id="ARBA00008426"/>
    </source>
</evidence>
<dbReference type="InterPro" id="IPR018225">
    <property type="entry name" value="Transaldolase_AS"/>
</dbReference>
<protein>
    <recommendedName>
        <fullName evidence="5 11">Transaldolase</fullName>
        <ecNumber evidence="5 11">2.2.1.2</ecNumber>
    </recommendedName>
</protein>
<dbReference type="EMBL" id="BMVX01000024">
    <property type="protein sequence ID" value="GGZ86538.1"/>
    <property type="molecule type" value="Genomic_DNA"/>
</dbReference>
<comment type="similarity">
    <text evidence="4 11">Belongs to the transaldolase family. Type 2 subfamily.</text>
</comment>
<dbReference type="GO" id="GO:0004801">
    <property type="term" value="F:transaldolase activity"/>
    <property type="evidence" value="ECO:0007669"/>
    <property type="project" value="UniProtKB-UniRule"/>
</dbReference>
<accession>A0A5P2UKH1</accession>
<dbReference type="GO" id="GO:0006098">
    <property type="term" value="P:pentose-phosphate shunt"/>
    <property type="evidence" value="ECO:0007669"/>
    <property type="project" value="UniProtKB-UniRule"/>
</dbReference>
<evidence type="ECO:0000313" key="15">
    <source>
        <dbReference type="Proteomes" id="UP000326831"/>
    </source>
</evidence>
<reference evidence="13" key="1">
    <citation type="journal article" date="2014" name="Int. J. Syst. Evol. Microbiol.">
        <title>Complete genome sequence of Corynebacterium casei LMG S-19264T (=DSM 44701T), isolated from a smear-ripened cheese.</title>
        <authorList>
            <consortium name="US DOE Joint Genome Institute (JGI-PGF)"/>
            <person name="Walter F."/>
            <person name="Albersmeier A."/>
            <person name="Kalinowski J."/>
            <person name="Ruckert C."/>
        </authorList>
    </citation>
    <scope>NUCLEOTIDE SEQUENCE</scope>
    <source>
        <strain evidence="13">JCM 4834</strain>
    </source>
</reference>
<dbReference type="EMBL" id="CP023701">
    <property type="protein sequence ID" value="QEU77097.1"/>
    <property type="molecule type" value="Genomic_DNA"/>
</dbReference>
<dbReference type="PROSITE" id="PS00958">
    <property type="entry name" value="TRANSALDOLASE_2"/>
    <property type="match status" value="1"/>
</dbReference>
<dbReference type="EC" id="2.2.1.2" evidence="5 11"/>
<organism evidence="14 15">
    <name type="scientific">Streptomyces subrutilus</name>
    <dbReference type="NCBI Taxonomy" id="36818"/>
    <lineage>
        <taxon>Bacteria</taxon>
        <taxon>Bacillati</taxon>
        <taxon>Actinomycetota</taxon>
        <taxon>Actinomycetes</taxon>
        <taxon>Kitasatosporales</taxon>
        <taxon>Streptomycetaceae</taxon>
        <taxon>Streptomyces</taxon>
    </lineage>
</organism>
<dbReference type="Pfam" id="PF00923">
    <property type="entry name" value="TAL_FSA"/>
    <property type="match status" value="1"/>
</dbReference>
<evidence type="ECO:0000313" key="14">
    <source>
        <dbReference type="EMBL" id="QEU77097.1"/>
    </source>
</evidence>
<dbReference type="Gene3D" id="3.20.20.70">
    <property type="entry name" value="Aldolase class I"/>
    <property type="match status" value="1"/>
</dbReference>
<evidence type="ECO:0000256" key="6">
    <source>
        <dbReference type="ARBA" id="ARBA00022490"/>
    </source>
</evidence>
<evidence type="ECO:0000256" key="1">
    <source>
        <dbReference type="ARBA" id="ARBA00003518"/>
    </source>
</evidence>
<dbReference type="InterPro" id="IPR001585">
    <property type="entry name" value="TAL/FSA"/>
</dbReference>
<dbReference type="UniPathway" id="UPA00115">
    <property type="reaction ID" value="UER00414"/>
</dbReference>